<dbReference type="CDD" id="cd03811">
    <property type="entry name" value="GT4_GT28_WabH-like"/>
    <property type="match status" value="1"/>
</dbReference>
<accession>A0ABW5JQY5</accession>
<dbReference type="Pfam" id="PF13439">
    <property type="entry name" value="Glyco_transf_4"/>
    <property type="match status" value="1"/>
</dbReference>
<sequence>MKTIILIMPYGSVGGMERLALTFYNHYQLKGYRVKAIKLIKLKSDIINFNNDEYYLSDKDFSELNPIKRILFYLLAPFKIRKIIKKEQATDSISFGDMANIFSALTFTKENKISSIHALKSVELNDKNSFNTLIKFSYKKLYGAFNKVVCISNDIKRDLIENCGFKFPEKMEVIYNPHNAKRLVELSEEPIDNKQEIQLFFKKTILFIGRLSVQKSPWHLINAFNLLQEKGIDANLIFIGDGNSSITNHIKSLASNYGILDSIHFLGRKNNPFKYLQRANVLALSSHYEGTPNVIVESIAVGTPVVSSYCTDGIIELMSLNAHHVKNENLHVEAGIITPNLYKGNLGIPKTNHVLPEEQKFADALKYALQSPELKNNLLKNRNQLLSKFDVKIVSEKYLTPNK</sequence>
<gene>
    <name evidence="3" type="ORF">ACFSQS_02645</name>
</gene>
<proteinExistence type="predicted"/>
<comment type="caution">
    <text evidence="3">The sequence shown here is derived from an EMBL/GenBank/DDBJ whole genome shotgun (WGS) entry which is preliminary data.</text>
</comment>
<dbReference type="PANTHER" id="PTHR12526:SF630">
    <property type="entry name" value="GLYCOSYLTRANSFERASE"/>
    <property type="match status" value="1"/>
</dbReference>
<protein>
    <submittedName>
        <fullName evidence="3">Glycosyltransferase</fullName>
    </submittedName>
</protein>
<evidence type="ECO:0000313" key="3">
    <source>
        <dbReference type="EMBL" id="MFD2533989.1"/>
    </source>
</evidence>
<dbReference type="SUPFAM" id="SSF53756">
    <property type="entry name" value="UDP-Glycosyltransferase/glycogen phosphorylase"/>
    <property type="match status" value="1"/>
</dbReference>
<evidence type="ECO:0000313" key="4">
    <source>
        <dbReference type="Proteomes" id="UP001597441"/>
    </source>
</evidence>
<dbReference type="RefSeq" id="WP_388013661.1">
    <property type="nucleotide sequence ID" value="NZ_JBHUDT010000001.1"/>
</dbReference>
<evidence type="ECO:0000259" key="2">
    <source>
        <dbReference type="Pfam" id="PF13439"/>
    </source>
</evidence>
<dbReference type="EMBL" id="JBHULK010000001">
    <property type="protein sequence ID" value="MFD2533989.1"/>
    <property type="molecule type" value="Genomic_DNA"/>
</dbReference>
<dbReference type="Gene3D" id="3.40.50.2000">
    <property type="entry name" value="Glycogen Phosphorylase B"/>
    <property type="match status" value="2"/>
</dbReference>
<dbReference type="Proteomes" id="UP001597441">
    <property type="component" value="Unassembled WGS sequence"/>
</dbReference>
<dbReference type="PANTHER" id="PTHR12526">
    <property type="entry name" value="GLYCOSYLTRANSFERASE"/>
    <property type="match status" value="1"/>
</dbReference>
<feature type="domain" description="Glycosyl transferase family 1" evidence="1">
    <location>
        <begin position="202"/>
        <end position="319"/>
    </location>
</feature>
<dbReference type="Pfam" id="PF00534">
    <property type="entry name" value="Glycos_transf_1"/>
    <property type="match status" value="1"/>
</dbReference>
<dbReference type="InterPro" id="IPR028098">
    <property type="entry name" value="Glyco_trans_4-like_N"/>
</dbReference>
<feature type="domain" description="Glycosyltransferase subfamily 4-like N-terminal" evidence="2">
    <location>
        <begin position="13"/>
        <end position="180"/>
    </location>
</feature>
<keyword evidence="4" id="KW-1185">Reference proteome</keyword>
<organism evidence="3 4">
    <name type="scientific">Gelatiniphilus marinus</name>
    <dbReference type="NCBI Taxonomy" id="1759464"/>
    <lineage>
        <taxon>Bacteria</taxon>
        <taxon>Pseudomonadati</taxon>
        <taxon>Bacteroidota</taxon>
        <taxon>Flavobacteriia</taxon>
        <taxon>Flavobacteriales</taxon>
        <taxon>Flavobacteriaceae</taxon>
        <taxon>Gelatiniphilus</taxon>
    </lineage>
</organism>
<reference evidence="4" key="1">
    <citation type="journal article" date="2019" name="Int. J. Syst. Evol. Microbiol.">
        <title>The Global Catalogue of Microorganisms (GCM) 10K type strain sequencing project: providing services to taxonomists for standard genome sequencing and annotation.</title>
        <authorList>
            <consortium name="The Broad Institute Genomics Platform"/>
            <consortium name="The Broad Institute Genome Sequencing Center for Infectious Disease"/>
            <person name="Wu L."/>
            <person name="Ma J."/>
        </authorList>
    </citation>
    <scope>NUCLEOTIDE SEQUENCE [LARGE SCALE GENOMIC DNA]</scope>
    <source>
        <strain evidence="4">KCTC 42903</strain>
    </source>
</reference>
<dbReference type="InterPro" id="IPR001296">
    <property type="entry name" value="Glyco_trans_1"/>
</dbReference>
<name>A0ABW5JQY5_9FLAO</name>
<evidence type="ECO:0000259" key="1">
    <source>
        <dbReference type="Pfam" id="PF00534"/>
    </source>
</evidence>